<proteinExistence type="predicted"/>
<gene>
    <name evidence="1" type="primary">BQ5605_C023g09603</name>
    <name evidence="1" type="ORF">BQ5605_C023G09603</name>
</gene>
<name>A0A2X0ML54_9BASI</name>
<keyword evidence="2" id="KW-1185">Reference proteome</keyword>
<evidence type="ECO:0000313" key="2">
    <source>
        <dbReference type="Proteomes" id="UP000249464"/>
    </source>
</evidence>
<reference evidence="1 2" key="1">
    <citation type="submission" date="2016-11" db="EMBL/GenBank/DDBJ databases">
        <authorList>
            <person name="Jaros S."/>
            <person name="Januszkiewicz K."/>
            <person name="Wedrychowicz H."/>
        </authorList>
    </citation>
    <scope>NUCLEOTIDE SEQUENCE [LARGE SCALE GENOMIC DNA]</scope>
</reference>
<sequence length="64" mass="7308">MRHAMCKMQLDFSQLQLDVLQAYVDASLERSRSDTYSVTASPRSPRVVNVNQAHECNPSHLFLD</sequence>
<protein>
    <submittedName>
        <fullName evidence="1">BQ5605_C023g09603 protein</fullName>
    </submittedName>
</protein>
<organism evidence="1 2">
    <name type="scientific">Microbotryum silenes-dioicae</name>
    <dbReference type="NCBI Taxonomy" id="796604"/>
    <lineage>
        <taxon>Eukaryota</taxon>
        <taxon>Fungi</taxon>
        <taxon>Dikarya</taxon>
        <taxon>Basidiomycota</taxon>
        <taxon>Pucciniomycotina</taxon>
        <taxon>Microbotryomycetes</taxon>
        <taxon>Microbotryales</taxon>
        <taxon>Microbotryaceae</taxon>
        <taxon>Microbotryum</taxon>
    </lineage>
</organism>
<dbReference type="EMBL" id="FQNC01000085">
    <property type="protein sequence ID" value="SGZ23585.1"/>
    <property type="molecule type" value="Genomic_DNA"/>
</dbReference>
<accession>A0A2X0ML54</accession>
<dbReference type="AlphaFoldDB" id="A0A2X0ML54"/>
<evidence type="ECO:0000313" key="1">
    <source>
        <dbReference type="EMBL" id="SGZ23585.1"/>
    </source>
</evidence>
<dbReference type="Proteomes" id="UP000249464">
    <property type="component" value="Unassembled WGS sequence"/>
</dbReference>